<proteinExistence type="predicted"/>
<dbReference type="PANTHER" id="PTHR43792:SF1">
    <property type="entry name" value="N-ACETYLTRANSFERASE DOMAIN-CONTAINING PROTEIN"/>
    <property type="match status" value="1"/>
</dbReference>
<feature type="region of interest" description="Disordered" evidence="1">
    <location>
        <begin position="147"/>
        <end position="181"/>
    </location>
</feature>
<dbReference type="Proteomes" id="UP001399917">
    <property type="component" value="Unassembled WGS sequence"/>
</dbReference>
<evidence type="ECO:0000313" key="3">
    <source>
        <dbReference type="EMBL" id="GAA3866344.1"/>
    </source>
</evidence>
<gene>
    <name evidence="3" type="ORF">GCM10022404_15630</name>
</gene>
<evidence type="ECO:0000313" key="4">
    <source>
        <dbReference type="Proteomes" id="UP001399917"/>
    </source>
</evidence>
<evidence type="ECO:0000256" key="1">
    <source>
        <dbReference type="SAM" id="MobiDB-lite"/>
    </source>
</evidence>
<dbReference type="EMBL" id="BAABDF010000007">
    <property type="protein sequence ID" value="GAA3866344.1"/>
    <property type="molecule type" value="Genomic_DNA"/>
</dbReference>
<organism evidence="3 4">
    <name type="scientific">Celeribacter arenosi</name>
    <dbReference type="NCBI Taxonomy" id="792649"/>
    <lineage>
        <taxon>Bacteria</taxon>
        <taxon>Pseudomonadati</taxon>
        <taxon>Pseudomonadota</taxon>
        <taxon>Alphaproteobacteria</taxon>
        <taxon>Rhodobacterales</taxon>
        <taxon>Roseobacteraceae</taxon>
        <taxon>Celeribacter</taxon>
    </lineage>
</organism>
<dbReference type="InterPro" id="IPR051531">
    <property type="entry name" value="N-acetyltransferase"/>
</dbReference>
<reference evidence="4" key="1">
    <citation type="journal article" date="2019" name="Int. J. Syst. Evol. Microbiol.">
        <title>The Global Catalogue of Microorganisms (GCM) 10K type strain sequencing project: providing services to taxonomists for standard genome sequencing and annotation.</title>
        <authorList>
            <consortium name="The Broad Institute Genomics Platform"/>
            <consortium name="The Broad Institute Genome Sequencing Center for Infectious Disease"/>
            <person name="Wu L."/>
            <person name="Ma J."/>
        </authorList>
    </citation>
    <scope>NUCLEOTIDE SEQUENCE [LARGE SCALE GENOMIC DNA]</scope>
    <source>
        <strain evidence="4">JCM 17190</strain>
    </source>
</reference>
<feature type="domain" description="N-acetyltransferase" evidence="2">
    <location>
        <begin position="11"/>
        <end position="145"/>
    </location>
</feature>
<evidence type="ECO:0000259" key="2">
    <source>
        <dbReference type="Pfam" id="PF13302"/>
    </source>
</evidence>
<dbReference type="SUPFAM" id="SSF55729">
    <property type="entry name" value="Acyl-CoA N-acyltransferases (Nat)"/>
    <property type="match status" value="1"/>
</dbReference>
<comment type="caution">
    <text evidence="3">The sequence shown here is derived from an EMBL/GenBank/DDBJ whole genome shotgun (WGS) entry which is preliminary data.</text>
</comment>
<dbReference type="InterPro" id="IPR000182">
    <property type="entry name" value="GNAT_dom"/>
</dbReference>
<sequence length="181" mass="19604">MTQAPIINTPRLTLRGPRFEDFEAYASFLAGPRATFMSGPLNRTQAWAWFCNDTAHWALFGYGALMIEVDGDLAGQVAVTSGIQFPEPELGWMLFDGYEGHGFAYEAAFALRDWVYTNTDLTTLVSNVDPKNAASISLATRLGATVDAGAQRPEGETSDDTTVFRHPGPQEIAGGGMEAYA</sequence>
<dbReference type="RefSeq" id="WP_344846047.1">
    <property type="nucleotide sequence ID" value="NZ_BAABDF010000007.1"/>
</dbReference>
<keyword evidence="4" id="KW-1185">Reference proteome</keyword>
<name>A0ABP7K5H0_9RHOB</name>
<protein>
    <submittedName>
        <fullName evidence="3">GNAT family N-acetyltransferase</fullName>
    </submittedName>
</protein>
<dbReference type="Pfam" id="PF13302">
    <property type="entry name" value="Acetyltransf_3"/>
    <property type="match status" value="1"/>
</dbReference>
<dbReference type="Gene3D" id="3.40.630.30">
    <property type="match status" value="1"/>
</dbReference>
<dbReference type="PANTHER" id="PTHR43792">
    <property type="entry name" value="GNAT FAMILY, PUTATIVE (AFU_ORTHOLOGUE AFUA_3G00765)-RELATED-RELATED"/>
    <property type="match status" value="1"/>
</dbReference>
<accession>A0ABP7K5H0</accession>
<dbReference type="InterPro" id="IPR016181">
    <property type="entry name" value="Acyl_CoA_acyltransferase"/>
</dbReference>